<proteinExistence type="predicted"/>
<dbReference type="Pfam" id="PF11823">
    <property type="entry name" value="Se_S_carrier"/>
    <property type="match status" value="1"/>
</dbReference>
<gene>
    <name evidence="2" type="ORF">SDC9_199213</name>
</gene>
<organism evidence="2">
    <name type="scientific">bioreactor metagenome</name>
    <dbReference type="NCBI Taxonomy" id="1076179"/>
    <lineage>
        <taxon>unclassified sequences</taxon>
        <taxon>metagenomes</taxon>
        <taxon>ecological metagenomes</taxon>
    </lineage>
</organism>
<comment type="caution">
    <text evidence="2">The sequence shown here is derived from an EMBL/GenBank/DDBJ whole genome shotgun (WGS) entry which is preliminary data.</text>
</comment>
<feature type="domain" description="Putative Se/S carrier protein-like" evidence="1">
    <location>
        <begin position="8"/>
        <end position="75"/>
    </location>
</feature>
<evidence type="ECO:0000259" key="1">
    <source>
        <dbReference type="Pfam" id="PF11823"/>
    </source>
</evidence>
<dbReference type="EMBL" id="VSSQ01116788">
    <property type="protein sequence ID" value="MPN51565.1"/>
    <property type="molecule type" value="Genomic_DNA"/>
</dbReference>
<dbReference type="InterPro" id="IPR021778">
    <property type="entry name" value="Se/S_carrier-like"/>
</dbReference>
<reference evidence="2" key="1">
    <citation type="submission" date="2019-08" db="EMBL/GenBank/DDBJ databases">
        <authorList>
            <person name="Kucharzyk K."/>
            <person name="Murdoch R.W."/>
            <person name="Higgins S."/>
            <person name="Loffler F."/>
        </authorList>
    </citation>
    <scope>NUCLEOTIDE SEQUENCE</scope>
</reference>
<protein>
    <recommendedName>
        <fullName evidence="1">Putative Se/S carrier protein-like domain-containing protein</fullName>
    </recommendedName>
</protein>
<evidence type="ECO:0000313" key="2">
    <source>
        <dbReference type="EMBL" id="MPN51565.1"/>
    </source>
</evidence>
<accession>A0A645IJU9</accession>
<name>A0A645IJU9_9ZZZZ</name>
<dbReference type="AlphaFoldDB" id="A0A645IJU9"/>
<sequence length="87" mass="9970">MRKKVVKLIITFADTEQAIACEKKCQEAGIGERLIPVPGQISAGCGLAWKSDVHQKEKIKAFFDKNQVQYEELYEVYLFERCANNEM</sequence>